<protein>
    <recommendedName>
        <fullName evidence="4">Glycosyltransferase family 25 protein</fullName>
    </recommendedName>
</protein>
<dbReference type="InParanoid" id="J4I879"/>
<dbReference type="RefSeq" id="XP_012178224.1">
    <property type="nucleotide sequence ID" value="XM_012322834.1"/>
</dbReference>
<dbReference type="EMBL" id="HE796906">
    <property type="protein sequence ID" value="CCL98941.1"/>
    <property type="molecule type" value="Genomic_DNA"/>
</dbReference>
<dbReference type="STRING" id="599839.J4I879"/>
<name>J4I879_9APHY</name>
<dbReference type="AlphaFoldDB" id="J4I879"/>
<feature type="transmembrane region" description="Helical" evidence="1">
    <location>
        <begin position="12"/>
        <end position="33"/>
    </location>
</feature>
<dbReference type="GeneID" id="24093852"/>
<keyword evidence="1" id="KW-0812">Transmembrane</keyword>
<organism evidence="2 3">
    <name type="scientific">Fibroporia radiculosa</name>
    <dbReference type="NCBI Taxonomy" id="599839"/>
    <lineage>
        <taxon>Eukaryota</taxon>
        <taxon>Fungi</taxon>
        <taxon>Dikarya</taxon>
        <taxon>Basidiomycota</taxon>
        <taxon>Agaricomycotina</taxon>
        <taxon>Agaricomycetes</taxon>
        <taxon>Polyporales</taxon>
        <taxon>Fibroporiaceae</taxon>
        <taxon>Fibroporia</taxon>
    </lineage>
</organism>
<dbReference type="HOGENOM" id="CLU_040950_2_0_1"/>
<dbReference type="Proteomes" id="UP000006352">
    <property type="component" value="Unassembled WGS sequence"/>
</dbReference>
<accession>J4I879</accession>
<dbReference type="OrthoDB" id="47375at2759"/>
<proteinExistence type="predicted"/>
<gene>
    <name evidence="2" type="ORF">FIBRA_00948</name>
</gene>
<evidence type="ECO:0000313" key="2">
    <source>
        <dbReference type="EMBL" id="CCL98941.1"/>
    </source>
</evidence>
<keyword evidence="3" id="KW-1185">Reference proteome</keyword>
<evidence type="ECO:0000313" key="3">
    <source>
        <dbReference type="Proteomes" id="UP000006352"/>
    </source>
</evidence>
<keyword evidence="1" id="KW-1133">Transmembrane helix</keyword>
<evidence type="ECO:0000256" key="1">
    <source>
        <dbReference type="SAM" id="Phobius"/>
    </source>
</evidence>
<keyword evidence="1" id="KW-0472">Membrane</keyword>
<sequence length="465" mass="51882">MLRSSHRKSRLLLFGVFVAISSLFWVFIGLNLLGSDFKQLVTSHIKNLETEDDFTSHGILDLSSVLEDPLDFDTQIADVHDSSGENSNLLLSFYSNTTLTFASHFYVISLPHRTDRRASMEMLRQALSLQWTYVPAVRPDDSPIIDIVNRVQRIRLGAGSQPVEEFDWPSDSDMDKLSRSALPLDLSGSDLWSLQAEDLRDRILEVPPILPVVDETLYDGSISAHLGDDRITNFASEAQPLTCATRNLTAGPLYTSSLPSYMLLTSAKIACWYSHLEIIKRIANDDTHHPPQKLQTDVHEALSGSQVLHGDITVILEDDIDMERDVRERLQVIWAALPADWDIVFLGHCWSNESYHPPILDVQTKLSGGTIGIHPSFAPKCTHAYALTRTGARRLWLHLRHPPFAYSRALDQAFAWLVLSGRLRAFSVVPSLVVQRKVVGSDIDGGGTGVGSTWREHLMNGVLGT</sequence>
<reference evidence="2 3" key="1">
    <citation type="journal article" date="2012" name="Appl. Environ. Microbiol.">
        <title>Short-read sequencing for genomic analysis of the brown rot fungus Fibroporia radiculosa.</title>
        <authorList>
            <person name="Tang J.D."/>
            <person name="Perkins A.D."/>
            <person name="Sonstegard T.S."/>
            <person name="Schroeder S.G."/>
            <person name="Burgess S.C."/>
            <person name="Diehl S.V."/>
        </authorList>
    </citation>
    <scope>NUCLEOTIDE SEQUENCE [LARGE SCALE GENOMIC DNA]</scope>
    <source>
        <strain evidence="2 3">TFFH 294</strain>
    </source>
</reference>
<evidence type="ECO:0008006" key="4">
    <source>
        <dbReference type="Google" id="ProtNLM"/>
    </source>
</evidence>